<dbReference type="InterPro" id="IPR010376">
    <property type="entry name" value="GBBH-like_N"/>
</dbReference>
<dbReference type="InterPro" id="IPR003819">
    <property type="entry name" value="TauD/TfdA-like"/>
</dbReference>
<evidence type="ECO:0000256" key="6">
    <source>
        <dbReference type="ARBA" id="ARBA00012270"/>
    </source>
</evidence>
<dbReference type="InterPro" id="IPR042098">
    <property type="entry name" value="TauD-like_sf"/>
</dbReference>
<dbReference type="NCBIfam" id="TIGR02409">
    <property type="entry name" value="carnitine_bodg"/>
    <property type="match status" value="1"/>
</dbReference>
<dbReference type="GO" id="GO:0008336">
    <property type="term" value="F:gamma-butyrobetaine dioxygenase activity"/>
    <property type="evidence" value="ECO:0007669"/>
    <property type="project" value="UniProtKB-EC"/>
</dbReference>
<dbReference type="Ensembl" id="ENSATET00000030849.3">
    <property type="protein sequence ID" value="ENSATEP00000030390.1"/>
    <property type="gene ID" value="ENSATEG00000020990.3"/>
</dbReference>
<dbReference type="UniPathway" id="UPA00118"/>
<dbReference type="FunFam" id="3.30.2020.30:FF:000002">
    <property type="entry name" value="Putative gamma-butyrobetaine dioxygenase"/>
    <property type="match status" value="1"/>
</dbReference>
<dbReference type="FunCoup" id="A0A3Q1JBM2">
    <property type="interactions" value="376"/>
</dbReference>
<evidence type="ECO:0000256" key="11">
    <source>
        <dbReference type="ARBA" id="ARBA00023004"/>
    </source>
</evidence>
<evidence type="ECO:0000256" key="3">
    <source>
        <dbReference type="ARBA" id="ARBA00002906"/>
    </source>
</evidence>
<protein>
    <recommendedName>
        <fullName evidence="6">gamma-butyrobetaine dioxygenase</fullName>
        <ecNumber evidence="6">1.14.11.1</ecNumber>
    </recommendedName>
    <alternativeName>
        <fullName evidence="12">Gamma-butyrobetaine hydroxylase</fullName>
    </alternativeName>
    <alternativeName>
        <fullName evidence="13">Gamma-butyrobetaine,2-oxoglutarate dioxygenase</fullName>
    </alternativeName>
</protein>
<feature type="domain" description="TauD/TfdA-like" evidence="16">
    <location>
        <begin position="182"/>
        <end position="424"/>
    </location>
</feature>
<keyword evidence="11" id="KW-0408">Iron</keyword>
<dbReference type="RefSeq" id="XP_026233947.1">
    <property type="nucleotide sequence ID" value="XM_026378162.1"/>
</dbReference>
<dbReference type="RefSeq" id="XP_026233945.1">
    <property type="nucleotide sequence ID" value="XM_026378160.1"/>
</dbReference>
<sequence>MWMSTFARFALPALQRSTSAMACQALRARCTPGSLPSCLTSVQLRRQHTLGSASVPVARHSVRHVRALDEERLMEVEWEDGGHSLYPFTWLRDNCQCPQCTLHSAKARKLLMSDLDIHTGVDVVEVTNDNKVSVVWPDQHHSVFDADWLKKRCFSPAARQAMQEELFLNERYYWDSTLRIPTADYQEVLHDDKAALAWLLALRRVGIVYLRGAPTEQGQVARLAERIGYLRLTFYGHTWQVQDKYQANNVAYTSGRLSPHTDYPALHFAPGVQFLHCINQAVEGGESEAVDGFHMAEQLQKEDPEAFQTLATLRVDFTDTGTDYCDFMLQSKKRIIDLDADGRLVRINYNNATRDSVLDLPLHQVQPFYRALKAYVDIMNRPENVVTYRMEPGDLVTFDNWRLLHGRRSYVSSPDRLRHLEGAYLDWDEVMSRLRILRHAVHGNA</sequence>
<feature type="chain" id="PRO_5018756591" description="gamma-butyrobetaine dioxygenase" evidence="15">
    <location>
        <begin position="21"/>
        <end position="445"/>
    </location>
</feature>
<comment type="pathway">
    <text evidence="4">Amine and polyamine biosynthesis; carnitine biosynthesis.</text>
</comment>
<dbReference type="PANTHER" id="PTHR10696">
    <property type="entry name" value="GAMMA-BUTYROBETAINE HYDROXYLASE-RELATED"/>
    <property type="match status" value="1"/>
</dbReference>
<dbReference type="Pfam" id="PF02668">
    <property type="entry name" value="TauD"/>
    <property type="match status" value="1"/>
</dbReference>
<evidence type="ECO:0000256" key="12">
    <source>
        <dbReference type="ARBA" id="ARBA00030584"/>
    </source>
</evidence>
<dbReference type="STRING" id="64144.ENSATEP00000030390"/>
<evidence type="ECO:0000256" key="5">
    <source>
        <dbReference type="ARBA" id="ARBA00008654"/>
    </source>
</evidence>
<keyword evidence="15" id="KW-0732">Signal</keyword>
<evidence type="ECO:0000313" key="18">
    <source>
        <dbReference type="Ensembl" id="ENSATEP00000030390.1"/>
    </source>
</evidence>
<dbReference type="GeneTree" id="ENSGT00530000063582"/>
<proteinExistence type="inferred from homology"/>
<keyword evidence="10" id="KW-0560">Oxidoreductase</keyword>
<feature type="domain" description="Gamma-butyrobetaine hydroxylase-like N-terminal" evidence="17">
    <location>
        <begin position="68"/>
        <end position="149"/>
    </location>
</feature>
<accession>A0A3Q1JBM2</accession>
<evidence type="ECO:0000256" key="15">
    <source>
        <dbReference type="SAM" id="SignalP"/>
    </source>
</evidence>
<keyword evidence="19" id="KW-1185">Reference proteome</keyword>
<dbReference type="Proteomes" id="UP000265040">
    <property type="component" value="Chromosome 3"/>
</dbReference>
<reference evidence="18" key="3">
    <citation type="submission" date="2025-09" db="UniProtKB">
        <authorList>
            <consortium name="Ensembl"/>
        </authorList>
    </citation>
    <scope>IDENTIFICATION</scope>
</reference>
<evidence type="ECO:0000256" key="13">
    <source>
        <dbReference type="ARBA" id="ARBA00033412"/>
    </source>
</evidence>
<organism evidence="18 19">
    <name type="scientific">Anabas testudineus</name>
    <name type="common">Climbing perch</name>
    <name type="synonym">Anthias testudineus</name>
    <dbReference type="NCBI Taxonomy" id="64144"/>
    <lineage>
        <taxon>Eukaryota</taxon>
        <taxon>Metazoa</taxon>
        <taxon>Chordata</taxon>
        <taxon>Craniata</taxon>
        <taxon>Vertebrata</taxon>
        <taxon>Euteleostomi</taxon>
        <taxon>Actinopterygii</taxon>
        <taxon>Neopterygii</taxon>
        <taxon>Teleostei</taxon>
        <taxon>Neoteleostei</taxon>
        <taxon>Acanthomorphata</taxon>
        <taxon>Anabantaria</taxon>
        <taxon>Anabantiformes</taxon>
        <taxon>Anabantoidei</taxon>
        <taxon>Anabantidae</taxon>
        <taxon>Anabas</taxon>
    </lineage>
</organism>
<comment type="similarity">
    <text evidence="5">Belongs to the gamma-BBH/TMLD family.</text>
</comment>
<dbReference type="EC" id="1.14.11.1" evidence="6"/>
<evidence type="ECO:0000259" key="16">
    <source>
        <dbReference type="Pfam" id="PF02668"/>
    </source>
</evidence>
<evidence type="ECO:0000256" key="9">
    <source>
        <dbReference type="ARBA" id="ARBA00022964"/>
    </source>
</evidence>
<dbReference type="Gene3D" id="3.60.130.10">
    <property type="entry name" value="Clavaminate synthase-like"/>
    <property type="match status" value="1"/>
</dbReference>
<dbReference type="OrthoDB" id="406634at2759"/>
<dbReference type="InterPro" id="IPR012775">
    <property type="entry name" value="GBBH-like"/>
</dbReference>
<dbReference type="Gene3D" id="3.30.2020.30">
    <property type="match status" value="1"/>
</dbReference>
<evidence type="ECO:0000256" key="7">
    <source>
        <dbReference type="ARBA" id="ARBA00022723"/>
    </source>
</evidence>
<dbReference type="OMA" id="VHITWPN"/>
<dbReference type="CDD" id="cd00250">
    <property type="entry name" value="CAS_like"/>
    <property type="match status" value="1"/>
</dbReference>
<name>A0A3Q1JBM2_ANATE</name>
<keyword evidence="7" id="KW-0479">Metal-binding</keyword>
<evidence type="ECO:0000313" key="19">
    <source>
        <dbReference type="Proteomes" id="UP000265040"/>
    </source>
</evidence>
<dbReference type="GO" id="GO:0005739">
    <property type="term" value="C:mitochondrion"/>
    <property type="evidence" value="ECO:0007669"/>
    <property type="project" value="TreeGrafter"/>
</dbReference>
<dbReference type="GO" id="GO:0005506">
    <property type="term" value="F:iron ion binding"/>
    <property type="evidence" value="ECO:0007669"/>
    <property type="project" value="InterPro"/>
</dbReference>
<reference evidence="18" key="1">
    <citation type="submission" date="2021-04" db="EMBL/GenBank/DDBJ databases">
        <authorList>
            <consortium name="Wellcome Sanger Institute Data Sharing"/>
        </authorList>
    </citation>
    <scope>NUCLEOTIDE SEQUENCE [LARGE SCALE GENOMIC DNA]</scope>
</reference>
<comment type="catalytic activity">
    <reaction evidence="14">
        <text>4-(trimethylamino)butanoate + 2-oxoglutarate + O2 = carnitine + succinate + CO2</text>
        <dbReference type="Rhea" id="RHEA:24028"/>
        <dbReference type="ChEBI" id="CHEBI:15379"/>
        <dbReference type="ChEBI" id="CHEBI:16244"/>
        <dbReference type="ChEBI" id="CHEBI:16526"/>
        <dbReference type="ChEBI" id="CHEBI:16810"/>
        <dbReference type="ChEBI" id="CHEBI:17126"/>
        <dbReference type="ChEBI" id="CHEBI:30031"/>
        <dbReference type="EC" id="1.14.11.1"/>
    </reaction>
</comment>
<evidence type="ECO:0000256" key="2">
    <source>
        <dbReference type="ARBA" id="ARBA00001961"/>
    </source>
</evidence>
<comment type="cofactor">
    <cofactor evidence="2">
        <name>L-ascorbate</name>
        <dbReference type="ChEBI" id="CHEBI:38290"/>
    </cofactor>
</comment>
<dbReference type="AlphaFoldDB" id="A0A3Q1JBM2"/>
<evidence type="ECO:0000259" key="17">
    <source>
        <dbReference type="Pfam" id="PF06155"/>
    </source>
</evidence>
<gene>
    <name evidence="18" type="primary">BBOX1</name>
</gene>
<keyword evidence="8" id="KW-0124">Carnitine biosynthesis</keyword>
<dbReference type="InterPro" id="IPR050411">
    <property type="entry name" value="AlphaKG_dependent_hydroxylases"/>
</dbReference>
<comment type="cofactor">
    <cofactor evidence="1">
        <name>Fe(2+)</name>
        <dbReference type="ChEBI" id="CHEBI:29033"/>
    </cofactor>
</comment>
<dbReference type="PANTHER" id="PTHR10696:SF33">
    <property type="entry name" value="GAMMA-BUTYROBETAINE DIOXYGENASE"/>
    <property type="match status" value="1"/>
</dbReference>
<dbReference type="FunFam" id="3.60.130.10:FF:000001">
    <property type="entry name" value="Trimethyllysine dioxygenase, mitochondrial"/>
    <property type="match status" value="1"/>
</dbReference>
<dbReference type="InParanoid" id="A0A3Q1JBM2"/>
<evidence type="ECO:0000256" key="4">
    <source>
        <dbReference type="ARBA" id="ARBA00005022"/>
    </source>
</evidence>
<dbReference type="SUPFAM" id="SSF51197">
    <property type="entry name" value="Clavaminate synthase-like"/>
    <property type="match status" value="1"/>
</dbReference>
<dbReference type="GO" id="GO:0045329">
    <property type="term" value="P:carnitine biosynthetic process"/>
    <property type="evidence" value="ECO:0007669"/>
    <property type="project" value="UniProtKB-UniPathway"/>
</dbReference>
<evidence type="ECO:0000256" key="1">
    <source>
        <dbReference type="ARBA" id="ARBA00001954"/>
    </source>
</evidence>
<reference evidence="18" key="2">
    <citation type="submission" date="2025-08" db="UniProtKB">
        <authorList>
            <consortium name="Ensembl"/>
        </authorList>
    </citation>
    <scope>IDENTIFICATION</scope>
</reference>
<dbReference type="GeneID" id="113174286"/>
<dbReference type="RefSeq" id="XP_026233946.1">
    <property type="nucleotide sequence ID" value="XM_026378161.1"/>
</dbReference>
<dbReference type="InterPro" id="IPR038492">
    <property type="entry name" value="GBBH-like_N_sf"/>
</dbReference>
<comment type="function">
    <text evidence="3">Catalyzes the formation of L-carnitine from gamma-butyrobetaine.</text>
</comment>
<evidence type="ECO:0000256" key="14">
    <source>
        <dbReference type="ARBA" id="ARBA00049149"/>
    </source>
</evidence>
<keyword evidence="9" id="KW-0223">Dioxygenase</keyword>
<feature type="signal peptide" evidence="15">
    <location>
        <begin position="1"/>
        <end position="20"/>
    </location>
</feature>
<dbReference type="Pfam" id="PF06155">
    <property type="entry name" value="GBBH-like_N"/>
    <property type="match status" value="1"/>
</dbReference>
<evidence type="ECO:0000256" key="8">
    <source>
        <dbReference type="ARBA" id="ARBA00022873"/>
    </source>
</evidence>
<evidence type="ECO:0000256" key="10">
    <source>
        <dbReference type="ARBA" id="ARBA00023002"/>
    </source>
</evidence>